<keyword evidence="3" id="KW-1185">Reference proteome</keyword>
<organism evidence="2 3">
    <name type="scientific">[Candida] railenensis</name>
    <dbReference type="NCBI Taxonomy" id="45579"/>
    <lineage>
        <taxon>Eukaryota</taxon>
        <taxon>Fungi</taxon>
        <taxon>Dikarya</taxon>
        <taxon>Ascomycota</taxon>
        <taxon>Saccharomycotina</taxon>
        <taxon>Pichiomycetes</taxon>
        <taxon>Debaryomycetaceae</taxon>
        <taxon>Kurtzmaniella</taxon>
    </lineage>
</organism>
<protein>
    <submittedName>
        <fullName evidence="2">Uncharacterized protein</fullName>
    </submittedName>
</protein>
<comment type="caution">
    <text evidence="2">The sequence shown here is derived from an EMBL/GenBank/DDBJ whole genome shotgun (WGS) entry which is preliminary data.</text>
</comment>
<name>A0A9P0QN20_9ASCO</name>
<feature type="compositionally biased region" description="Polar residues" evidence="1">
    <location>
        <begin position="553"/>
        <end position="564"/>
    </location>
</feature>
<feature type="region of interest" description="Disordered" evidence="1">
    <location>
        <begin position="269"/>
        <end position="312"/>
    </location>
</feature>
<feature type="compositionally biased region" description="Polar residues" evidence="1">
    <location>
        <begin position="300"/>
        <end position="312"/>
    </location>
</feature>
<dbReference type="OrthoDB" id="4018542at2759"/>
<dbReference type="Proteomes" id="UP000837801">
    <property type="component" value="Unassembled WGS sequence"/>
</dbReference>
<feature type="region of interest" description="Disordered" evidence="1">
    <location>
        <begin position="1"/>
        <end position="22"/>
    </location>
</feature>
<feature type="compositionally biased region" description="Low complexity" evidence="1">
    <location>
        <begin position="282"/>
        <end position="293"/>
    </location>
</feature>
<accession>A0A9P0QN20</accession>
<dbReference type="EMBL" id="CAKXYY010000004">
    <property type="protein sequence ID" value="CAH2351752.1"/>
    <property type="molecule type" value="Genomic_DNA"/>
</dbReference>
<gene>
    <name evidence="2" type="ORF">CLIB1423_04S05138</name>
</gene>
<feature type="compositionally biased region" description="Basic residues" evidence="1">
    <location>
        <begin position="565"/>
        <end position="574"/>
    </location>
</feature>
<evidence type="ECO:0000313" key="2">
    <source>
        <dbReference type="EMBL" id="CAH2351752.1"/>
    </source>
</evidence>
<reference evidence="2" key="1">
    <citation type="submission" date="2022-03" db="EMBL/GenBank/DDBJ databases">
        <authorList>
            <person name="Legras J.-L."/>
            <person name="Devillers H."/>
            <person name="Grondin C."/>
        </authorList>
    </citation>
    <scope>NUCLEOTIDE SEQUENCE</scope>
    <source>
        <strain evidence="2">CLIB 1423</strain>
    </source>
</reference>
<proteinExistence type="predicted"/>
<evidence type="ECO:0000313" key="3">
    <source>
        <dbReference type="Proteomes" id="UP000837801"/>
    </source>
</evidence>
<evidence type="ECO:0000256" key="1">
    <source>
        <dbReference type="SAM" id="MobiDB-lite"/>
    </source>
</evidence>
<sequence>MDSREYISDSDSDGGGDSSLITPLSVSSTRIRKVLSRLPLDDRETIATSLQNSGYKIRHRYQFQQRESNSNSQLNEDHINNQNSNQFNAQLDEHEISIENSIGESPGSFSPSRTYNIDEMFSDITYASQEENAPIKSQQTSQIQEVYESQVPLTSTSTEQEIEIEDPDAIENANHLRTYLGSKQSIYGRRGLRDRSFANAHPYLADSAHWMGLADVEILNDLYRENHDVELIVKVLNQKYLKNKRMYPREEKFKSKNFYSFLSNGRGLGAKLQEPDADQSQDQDQSQSHSILDSTKDESQNLGSQNIGWSQQYIEGQDESQTDDEYYEGILPENNQESIGFSQMEQLNSNIQNEDDLFNFPNDEFQVTEAESFIQNQDNQSNNEFEGTDDSEDDVLIQVGGRLLKEKSILHGALPESAKRLSIYQPRPKRDKKRPRKVEYRKGLAVKKNGLQVSGDSDLLKNFVDDNKYFNEIESPYNISVLDNNSPLNLLYEGTNSIGDDDQSLLDQYGSSAAIESVSESEDSGDDILNGEEIQQPFDWEVIEEDNIDPMFANSSARNGTSTFKRNKIQRRRLKDPTRIPKKNSVTSQRRPHFSNLSQQTSLFGGAISGFSRLSNLRNNRSFLSKKVTNSRKQRTPLSEINIRSNVAKISKGKASIRKSDNSPRNIQNAKEVLKSSYQFSRNPITSTVSVEVDSEKRFMKHMHPIKTFQNRRLGSVPVNLNKDDSLEFPTGFLLSRFQYSKLNLLRNGHTKLLVDTKDSVFINLFGRSYSFSLLNKSNSNENTLLLLRQFSRIVSDSRIKSNPTSKTEAYNAISGLIEWYLILQELPNDDACWQILYKICNEYGGKSENLFLYPYFVLLLHVWIQIGIGLGINSAKYSQDGYYFSKYYFKLVFENMTIEELHSSIEGEDGNSESTIHFESLYIIYLITNDASSSDSSMWWVAIDDGLKDVKGKVDHFNVLDIIYFLSTNISPPPRRGNLFWNPFYSFYASLAELDTSSTSYVYDKFLDMVFQLKDQYFWPIEEKLITLIYSSTITVRKFANFSNELIQPQLIGKLLTRDSIPDTSFFERFMYLLFSYVSEIPIDDGVKKKRLISKLFTSSHFIYRNDSRYLTMYVNRLNFILLLNQLSNKINLKGQVLDLILRIAKSDDLVFYAVTCEGLDMYTEIVSEEVQDNSDKLPLESYSIIIERVGDLYKRKKFHECLMIWDFMKTSISKWNSNPSIVLSVVCNINLFVFDDSMLFDLCDLIFNNLIKLDKSDKLLLELIYQKNLTLLQTQMGRLPIVDESKISPIIEVCISIWILSSVSLDPNVNWNELIFQKYPYLGNTYSRVKFNLYFYRELLEYLDFSNFLDTYLTLFLQTLVPGNSFAYQAKFFNSLRKKTYGNVFCFDNEIQNSIQLTNDQFIDRKTSILNTLMQNIVLSTALTGQSIGFYFKSYVDMLLKYLSEAPSPLNDDIYSSYIRNIEILQTHGSKYLKDNACFETLTRKLGLSRFQVDAYAWFDLSLKTKLSLIHSEVTTILSKSNYISYTEVFDSLEKFVKINGGGVDFIYHLVSIYSKAVVILQSEKWTLIGVLVSFLTMKLNTCQLNLTDGTLKQFTSSLAEIGYLKRDSNSRYFRHQLLTLNSITNFLHTTFYIYDGYKDQIAFKEEVLKFIENYHANVNYIQIDDFLQSFSPLRPFDISSTSNEMKESPIEINEQIDEDVLAASFNNLIHLVTSTYKTTYSDNSTDAECVSMERTLLEFEF</sequence>
<feature type="region of interest" description="Disordered" evidence="1">
    <location>
        <begin position="552"/>
        <end position="593"/>
    </location>
</feature>
<feature type="compositionally biased region" description="Polar residues" evidence="1">
    <location>
        <begin position="584"/>
        <end position="593"/>
    </location>
</feature>